<proteinExistence type="predicted"/>
<evidence type="ECO:0000313" key="3">
    <source>
        <dbReference type="EMBL" id="MXU86263.1"/>
    </source>
</evidence>
<feature type="transmembrane region" description="Helical" evidence="1">
    <location>
        <begin position="32"/>
        <end position="51"/>
    </location>
</feature>
<feature type="chain" id="PRO_5025501451" evidence="2">
    <location>
        <begin position="20"/>
        <end position="90"/>
    </location>
</feature>
<keyword evidence="1" id="KW-0812">Transmembrane</keyword>
<sequence>MPVFLVAVTLFCVADSILWKPTPQSTSFFTALHWSHIVCILMHAFCTWAHARVLHRMKQQHYSGYSQQNVFVYSRPQPPSRHIRYGRRQK</sequence>
<dbReference type="AlphaFoldDB" id="A0A6B0UGQ4"/>
<dbReference type="EMBL" id="GIFC01004180">
    <property type="protein sequence ID" value="MXU86263.1"/>
    <property type="molecule type" value="Transcribed_RNA"/>
</dbReference>
<evidence type="ECO:0000256" key="2">
    <source>
        <dbReference type="SAM" id="SignalP"/>
    </source>
</evidence>
<protein>
    <submittedName>
        <fullName evidence="3">Putative is1647-like transposase</fullName>
    </submittedName>
</protein>
<name>A0A6B0UGQ4_IXORI</name>
<organism evidence="3">
    <name type="scientific">Ixodes ricinus</name>
    <name type="common">Common tick</name>
    <name type="synonym">Acarus ricinus</name>
    <dbReference type="NCBI Taxonomy" id="34613"/>
    <lineage>
        <taxon>Eukaryota</taxon>
        <taxon>Metazoa</taxon>
        <taxon>Ecdysozoa</taxon>
        <taxon>Arthropoda</taxon>
        <taxon>Chelicerata</taxon>
        <taxon>Arachnida</taxon>
        <taxon>Acari</taxon>
        <taxon>Parasitiformes</taxon>
        <taxon>Ixodida</taxon>
        <taxon>Ixodoidea</taxon>
        <taxon>Ixodidae</taxon>
        <taxon>Ixodinae</taxon>
        <taxon>Ixodes</taxon>
    </lineage>
</organism>
<evidence type="ECO:0000256" key="1">
    <source>
        <dbReference type="SAM" id="Phobius"/>
    </source>
</evidence>
<keyword evidence="2" id="KW-0732">Signal</keyword>
<reference evidence="3" key="1">
    <citation type="submission" date="2019-12" db="EMBL/GenBank/DDBJ databases">
        <title>An insight into the sialome of adult female Ixodes ricinus ticks feeding for 6 days.</title>
        <authorList>
            <person name="Perner J."/>
            <person name="Ribeiro J.M.C."/>
        </authorList>
    </citation>
    <scope>NUCLEOTIDE SEQUENCE</scope>
    <source>
        <strain evidence="3">Semi-engorged</strain>
        <tissue evidence="3">Salivary glands</tissue>
    </source>
</reference>
<feature type="signal peptide" evidence="2">
    <location>
        <begin position="1"/>
        <end position="19"/>
    </location>
</feature>
<accession>A0A6B0UGQ4</accession>
<keyword evidence="1" id="KW-0472">Membrane</keyword>
<keyword evidence="1" id="KW-1133">Transmembrane helix</keyword>